<dbReference type="AlphaFoldDB" id="A0A1L9SE74"/>
<accession>A0A1L9SE74</accession>
<feature type="compositionally biased region" description="Basic and acidic residues" evidence="1">
    <location>
        <begin position="103"/>
        <end position="124"/>
    </location>
</feature>
<evidence type="ECO:0000313" key="2">
    <source>
        <dbReference type="EMBL" id="OJJ45397.1"/>
    </source>
</evidence>
<dbReference type="Proteomes" id="UP000184188">
    <property type="component" value="Unassembled WGS sequence"/>
</dbReference>
<organism evidence="2 3">
    <name type="scientific">Penicilliopsis zonata CBS 506.65</name>
    <dbReference type="NCBI Taxonomy" id="1073090"/>
    <lineage>
        <taxon>Eukaryota</taxon>
        <taxon>Fungi</taxon>
        <taxon>Dikarya</taxon>
        <taxon>Ascomycota</taxon>
        <taxon>Pezizomycotina</taxon>
        <taxon>Eurotiomycetes</taxon>
        <taxon>Eurotiomycetidae</taxon>
        <taxon>Eurotiales</taxon>
        <taxon>Aspergillaceae</taxon>
        <taxon>Penicilliopsis</taxon>
    </lineage>
</organism>
<evidence type="ECO:0000313" key="3">
    <source>
        <dbReference type="Proteomes" id="UP000184188"/>
    </source>
</evidence>
<dbReference type="EMBL" id="KV878345">
    <property type="protein sequence ID" value="OJJ45397.1"/>
    <property type="molecule type" value="Genomic_DNA"/>
</dbReference>
<protein>
    <submittedName>
        <fullName evidence="2">Uncharacterized protein</fullName>
    </submittedName>
</protein>
<evidence type="ECO:0000256" key="1">
    <source>
        <dbReference type="SAM" id="MobiDB-lite"/>
    </source>
</evidence>
<sequence length="200" mass="22638">MLVRSSTVDVRQKQVKEGKSVAICSRFMPAEARRPERLVRLARRQNETCAGQTSPEATRVKTAGRNWSVCDLPSVPCQPKLGDPRGSLGLPEGKTRLVQDRLARRPPESKLPDQIGSREQKVESRSVLAHQLPGYTVGNRGLLGDGWEEGHLVTMEGNRQDDMFKDKTKAKTCGREEMRRRKEEKRNEAGRSRLNIPQRR</sequence>
<dbReference type="RefSeq" id="XP_022579907.1">
    <property type="nucleotide sequence ID" value="XM_022728793.1"/>
</dbReference>
<name>A0A1L9SE74_9EURO</name>
<feature type="region of interest" description="Disordered" evidence="1">
    <location>
        <begin position="103"/>
        <end position="125"/>
    </location>
</feature>
<feature type="compositionally biased region" description="Basic and acidic residues" evidence="1">
    <location>
        <begin position="158"/>
        <end position="191"/>
    </location>
</feature>
<gene>
    <name evidence="2" type="ORF">ASPZODRAFT_587079</name>
</gene>
<dbReference type="GeneID" id="34615257"/>
<keyword evidence="3" id="KW-1185">Reference proteome</keyword>
<proteinExistence type="predicted"/>
<reference evidence="3" key="1">
    <citation type="journal article" date="2017" name="Genome Biol.">
        <title>Comparative genomics reveals high biological diversity and specific adaptations in the industrially and medically important fungal genus Aspergillus.</title>
        <authorList>
            <person name="de Vries R.P."/>
            <person name="Riley R."/>
            <person name="Wiebenga A."/>
            <person name="Aguilar-Osorio G."/>
            <person name="Amillis S."/>
            <person name="Uchima C.A."/>
            <person name="Anderluh G."/>
            <person name="Asadollahi M."/>
            <person name="Askin M."/>
            <person name="Barry K."/>
            <person name="Battaglia E."/>
            <person name="Bayram O."/>
            <person name="Benocci T."/>
            <person name="Braus-Stromeyer S.A."/>
            <person name="Caldana C."/>
            <person name="Canovas D."/>
            <person name="Cerqueira G.C."/>
            <person name="Chen F."/>
            <person name="Chen W."/>
            <person name="Choi C."/>
            <person name="Clum A."/>
            <person name="Dos Santos R.A."/>
            <person name="Damasio A.R."/>
            <person name="Diallinas G."/>
            <person name="Emri T."/>
            <person name="Fekete E."/>
            <person name="Flipphi M."/>
            <person name="Freyberg S."/>
            <person name="Gallo A."/>
            <person name="Gournas C."/>
            <person name="Habgood R."/>
            <person name="Hainaut M."/>
            <person name="Harispe M.L."/>
            <person name="Henrissat B."/>
            <person name="Hilden K.S."/>
            <person name="Hope R."/>
            <person name="Hossain A."/>
            <person name="Karabika E."/>
            <person name="Karaffa L."/>
            <person name="Karanyi Z."/>
            <person name="Krasevec N."/>
            <person name="Kuo A."/>
            <person name="Kusch H."/>
            <person name="LaButti K."/>
            <person name="Lagendijk E.L."/>
            <person name="Lapidus A."/>
            <person name="Levasseur A."/>
            <person name="Lindquist E."/>
            <person name="Lipzen A."/>
            <person name="Logrieco A.F."/>
            <person name="MacCabe A."/>
            <person name="Maekelae M.R."/>
            <person name="Malavazi I."/>
            <person name="Melin P."/>
            <person name="Meyer V."/>
            <person name="Mielnichuk N."/>
            <person name="Miskei M."/>
            <person name="Molnar A.P."/>
            <person name="Mule G."/>
            <person name="Ngan C.Y."/>
            <person name="Orejas M."/>
            <person name="Orosz E."/>
            <person name="Ouedraogo J.P."/>
            <person name="Overkamp K.M."/>
            <person name="Park H.-S."/>
            <person name="Perrone G."/>
            <person name="Piumi F."/>
            <person name="Punt P.J."/>
            <person name="Ram A.F."/>
            <person name="Ramon A."/>
            <person name="Rauscher S."/>
            <person name="Record E."/>
            <person name="Riano-Pachon D.M."/>
            <person name="Robert V."/>
            <person name="Roehrig J."/>
            <person name="Ruller R."/>
            <person name="Salamov A."/>
            <person name="Salih N.S."/>
            <person name="Samson R.A."/>
            <person name="Sandor E."/>
            <person name="Sanguinetti M."/>
            <person name="Schuetze T."/>
            <person name="Sepcic K."/>
            <person name="Shelest E."/>
            <person name="Sherlock G."/>
            <person name="Sophianopoulou V."/>
            <person name="Squina F.M."/>
            <person name="Sun H."/>
            <person name="Susca A."/>
            <person name="Todd R.B."/>
            <person name="Tsang A."/>
            <person name="Unkles S.E."/>
            <person name="van de Wiele N."/>
            <person name="van Rossen-Uffink D."/>
            <person name="Oliveira J.V."/>
            <person name="Vesth T.C."/>
            <person name="Visser J."/>
            <person name="Yu J.-H."/>
            <person name="Zhou M."/>
            <person name="Andersen M.R."/>
            <person name="Archer D.B."/>
            <person name="Baker S.E."/>
            <person name="Benoit I."/>
            <person name="Brakhage A.A."/>
            <person name="Braus G.H."/>
            <person name="Fischer R."/>
            <person name="Frisvad J.C."/>
            <person name="Goldman G.H."/>
            <person name="Houbraken J."/>
            <person name="Oakley B."/>
            <person name="Pocsi I."/>
            <person name="Scazzocchio C."/>
            <person name="Seiboth B."/>
            <person name="vanKuyk P.A."/>
            <person name="Wortman J."/>
            <person name="Dyer P.S."/>
            <person name="Grigoriev I.V."/>
        </authorList>
    </citation>
    <scope>NUCLEOTIDE SEQUENCE [LARGE SCALE GENOMIC DNA]</scope>
    <source>
        <strain evidence="3">CBS 506.65</strain>
    </source>
</reference>
<feature type="region of interest" description="Disordered" evidence="1">
    <location>
        <begin position="158"/>
        <end position="200"/>
    </location>
</feature>
<dbReference type="VEuPathDB" id="FungiDB:ASPZODRAFT_587079"/>